<keyword evidence="7" id="KW-0408">Iron</keyword>
<dbReference type="PROSITE" id="PS50222">
    <property type="entry name" value="EF_HAND_2"/>
    <property type="match status" value="2"/>
</dbReference>
<dbReference type="PANTHER" id="PTHR10869">
    <property type="entry name" value="PROLYL 4-HYDROXYLASE ALPHA SUBUNIT"/>
    <property type="match status" value="1"/>
</dbReference>
<dbReference type="Proteomes" id="UP001159427">
    <property type="component" value="Unassembled WGS sequence"/>
</dbReference>
<dbReference type="InterPro" id="IPR044862">
    <property type="entry name" value="Pro_4_hyd_alph_FE2OG_OXY"/>
</dbReference>
<dbReference type="CDD" id="cd00051">
    <property type="entry name" value="EFh"/>
    <property type="match status" value="1"/>
</dbReference>
<dbReference type="Gene3D" id="2.60.120.620">
    <property type="entry name" value="q2cbj1_9rhob like domain"/>
    <property type="match status" value="5"/>
</dbReference>
<dbReference type="InterPro" id="IPR011992">
    <property type="entry name" value="EF-hand-dom_pair"/>
</dbReference>
<evidence type="ECO:0000256" key="7">
    <source>
        <dbReference type="ARBA" id="ARBA00023004"/>
    </source>
</evidence>
<dbReference type="SUPFAM" id="SSF47473">
    <property type="entry name" value="EF-hand"/>
    <property type="match status" value="2"/>
</dbReference>
<evidence type="ECO:0000256" key="9">
    <source>
        <dbReference type="SAM" id="Phobius"/>
    </source>
</evidence>
<sequence>MARKNYLVWTYFVWCILIGLFDLRIDGTDSSIKLGTCVNEESEDGFCDSNDENKYLENNENLHAEETKGSTLLGQEEITTFIEKQSVKDNISESEVNKSLSGSEDKQTDIADNSTNDWLGLRIPVVDGVEVGHVQEVEILPGVKRQMKTLSMRPLVFEIPDFLDADECELIIALAENKRLRDNPKRTDSRGILYEDPVNTFKLWDLNGDNYIDTEEIVLIPGKMDLKFTEINATEMMKSLEMDKDDNGFNQILLGYCLKSGKIDLTEFKSIELERMQEYIAALLNDSSLRRIASSKISWLWHDEDELLRYQPELLDGFHERYVHTTTGTLKCSLPFVSQYEEGSYQYCQQDSEPTIKGVPCCLYGDMNQCRICRFITVTYFLTDVDDGGEVVVPLANNKFEEDVMNNSGNWTGFFTYAKTTGGRNSFKVDIKFEVDGANKILVGKGHDASGAFELIDSLVTGDIVRFRKKYLNQENNGVLIKYAGRLKGNAQIEGKWWIPGEKKIHGFFFMRYEAYERWMNDALGKCNSYEYCSKGNLVIKPQRGKAIMWYNHVINDEGNWIGGLDNRMHYGHCDVSSGEKWIATNWINVDGEGDMELRAWRKGSNLLSVARRHGNENILQRMQKSRDRSHTDVIEEEMQSDMENTEEWTFHDSHPKERHVLNAVTSLLETLKEDELRSVSKKVHEKLEMLCVPLVLNQGGKISLVDGMIYSLITFHGDHVVKSKQFGDGQINQCHDRNGDCWTERTKSQFFLGLPRLDAVKVGYTQEMELTKGSIHSVKTLSLQPPVFEIPNFFTDEECEMIIDLAQEKGLKDSPLTPDTNNIDDKDSIDSVLKAWDRNEDGFVDKDEALYQPGKRNVYMTEEDVLEMFKALNLDQDKDGIVPLKNLDHTSLENIHAYIDKEVAKKPRMRVQNSEQVWLWHDDDELLQYEGLLEDYHERIEQLTKLLKPILQQSEPLQVVRYKEGSHYHCHHDSEEIAHDKPCCLYGSKDCRLCRYLTIMVFLNDVEEGGECAFPIADNKTFSWKEWSKQSPHRCNMVTNCAESNLVIKPQRGKALMWYNHKLRGSQGWFGDLDPLSYQGSCEVKKIKKSEKWVAKIWVNINGDGRKELRAWKMGHNWLAENNRNEEIMNMLQTEVVEETVAENRYTKHKNVEVNDGVKFDLVGHPNVKGESSWEENTDAKEDSGKYYTQNKLQLTEESLKDSSKATPEGPKLSRTETSSPLPLTEEQMTLKGPPVGQMENWKYFFVSSFVLLCCLRDAKSDKSDIEIDKTKWTPKLRDPVKIGHVEEVKVFPFHFRKVKTISLKPPIFEIPEFLTDVECDHLVSYARRLGLEKSPLAKSEKTIDDETSERTFKIWDNNHDGFIEPVEIMHVRGKEDLYFTEEDLLDMFKELDMDKDDNGKIDFEEFSKVTVPVMKEYFDKVRRTKPRLRSRNSRQVWMFHNDPKYPILSDFHGRLSRLTFLPEEFINNTEPLQVVKYDVHGHYHCHHDSDEVDPTLPCCTFSTEENCRLCRFATVLIYLNEPKQGGETAFPLAGNETFSMEAWTRGENWKCNLAKNCHQSNLIVKPEKGKAIMWYNHLLDEKTGKYGSPCAA</sequence>
<protein>
    <recommendedName>
        <fullName evidence="14">Transmembrane prolyl 4-hydroxylase</fullName>
    </recommendedName>
</protein>
<evidence type="ECO:0000313" key="12">
    <source>
        <dbReference type="EMBL" id="CAH3159464.1"/>
    </source>
</evidence>
<comment type="caution">
    <text evidence="12">The sequence shown here is derived from an EMBL/GenBank/DDBJ whole genome shotgun (WGS) entry which is preliminary data.</text>
</comment>
<keyword evidence="9" id="KW-1133">Transmembrane helix</keyword>
<keyword evidence="4" id="KW-0847">Vitamin C</keyword>
<feature type="domain" description="Fe2OG dioxygenase" evidence="11">
    <location>
        <begin position="954"/>
        <end position="1102"/>
    </location>
</feature>
<evidence type="ECO:0000259" key="10">
    <source>
        <dbReference type="PROSITE" id="PS50222"/>
    </source>
</evidence>
<dbReference type="PANTHER" id="PTHR10869:SF246">
    <property type="entry name" value="TRANSMEMBRANE PROLYL 4-HYDROXYLASE"/>
    <property type="match status" value="1"/>
</dbReference>
<keyword evidence="5" id="KW-0223">Dioxygenase</keyword>
<dbReference type="EMBL" id="CALNXI010001191">
    <property type="protein sequence ID" value="CAH3159464.1"/>
    <property type="molecule type" value="Genomic_DNA"/>
</dbReference>
<evidence type="ECO:0000256" key="6">
    <source>
        <dbReference type="ARBA" id="ARBA00023002"/>
    </source>
</evidence>
<evidence type="ECO:0000256" key="2">
    <source>
        <dbReference type="ARBA" id="ARBA00022723"/>
    </source>
</evidence>
<dbReference type="PROSITE" id="PS00018">
    <property type="entry name" value="EF_HAND_1"/>
    <property type="match status" value="3"/>
</dbReference>
<evidence type="ECO:0000256" key="1">
    <source>
        <dbReference type="ARBA" id="ARBA00001961"/>
    </source>
</evidence>
<name>A0ABN8Q8I0_9CNID</name>
<feature type="region of interest" description="Disordered" evidence="8">
    <location>
        <begin position="1170"/>
        <end position="1189"/>
    </location>
</feature>
<keyword evidence="9" id="KW-0472">Membrane</keyword>
<feature type="region of interest" description="Disordered" evidence="8">
    <location>
        <begin position="1199"/>
        <end position="1234"/>
    </location>
</feature>
<dbReference type="InterPro" id="IPR002048">
    <property type="entry name" value="EF_hand_dom"/>
</dbReference>
<evidence type="ECO:0000256" key="5">
    <source>
        <dbReference type="ARBA" id="ARBA00022964"/>
    </source>
</evidence>
<feature type="domain" description="EF-hand" evidence="10">
    <location>
        <begin position="1381"/>
        <end position="1418"/>
    </location>
</feature>
<keyword evidence="6" id="KW-0560">Oxidoreductase</keyword>
<keyword evidence="2" id="KW-0479">Metal-binding</keyword>
<accession>A0ABN8Q8I0</accession>
<organism evidence="12 13">
    <name type="scientific">Porites evermanni</name>
    <dbReference type="NCBI Taxonomy" id="104178"/>
    <lineage>
        <taxon>Eukaryota</taxon>
        <taxon>Metazoa</taxon>
        <taxon>Cnidaria</taxon>
        <taxon>Anthozoa</taxon>
        <taxon>Hexacorallia</taxon>
        <taxon>Scleractinia</taxon>
        <taxon>Fungiina</taxon>
        <taxon>Poritidae</taxon>
        <taxon>Porites</taxon>
    </lineage>
</organism>
<reference evidence="12 13" key="1">
    <citation type="submission" date="2022-05" db="EMBL/GenBank/DDBJ databases">
        <authorList>
            <consortium name="Genoscope - CEA"/>
            <person name="William W."/>
        </authorList>
    </citation>
    <scope>NUCLEOTIDE SEQUENCE [LARGE SCALE GENOMIC DNA]</scope>
</reference>
<evidence type="ECO:0000256" key="3">
    <source>
        <dbReference type="ARBA" id="ARBA00022837"/>
    </source>
</evidence>
<evidence type="ECO:0000313" key="13">
    <source>
        <dbReference type="Proteomes" id="UP001159427"/>
    </source>
</evidence>
<evidence type="ECO:0000256" key="4">
    <source>
        <dbReference type="ARBA" id="ARBA00022896"/>
    </source>
</evidence>
<dbReference type="PROSITE" id="PS51471">
    <property type="entry name" value="FE2OG_OXY"/>
    <property type="match status" value="1"/>
</dbReference>
<keyword evidence="3" id="KW-0106">Calcium</keyword>
<evidence type="ECO:0000256" key="8">
    <source>
        <dbReference type="SAM" id="MobiDB-lite"/>
    </source>
</evidence>
<dbReference type="InterPro" id="IPR005123">
    <property type="entry name" value="Oxoglu/Fe-dep_dioxygenase_dom"/>
</dbReference>
<dbReference type="Pfam" id="PF13499">
    <property type="entry name" value="EF-hand_7"/>
    <property type="match status" value="1"/>
</dbReference>
<dbReference type="InterPro" id="IPR045054">
    <property type="entry name" value="P4HA-like"/>
</dbReference>
<feature type="domain" description="EF-hand" evidence="10">
    <location>
        <begin position="192"/>
        <end position="227"/>
    </location>
</feature>
<gene>
    <name evidence="12" type="ORF">PEVE_00003218</name>
</gene>
<feature type="transmembrane region" description="Helical" evidence="9">
    <location>
        <begin position="7"/>
        <end position="25"/>
    </location>
</feature>
<keyword evidence="9" id="KW-0812">Transmembrane</keyword>
<dbReference type="Gene3D" id="1.10.238.10">
    <property type="entry name" value="EF-hand"/>
    <property type="match status" value="2"/>
</dbReference>
<dbReference type="SMART" id="SM00054">
    <property type="entry name" value="EFh"/>
    <property type="match status" value="3"/>
</dbReference>
<dbReference type="Pfam" id="PF13640">
    <property type="entry name" value="2OG-FeII_Oxy_3"/>
    <property type="match status" value="2"/>
</dbReference>
<proteinExistence type="predicted"/>
<evidence type="ECO:0008006" key="14">
    <source>
        <dbReference type="Google" id="ProtNLM"/>
    </source>
</evidence>
<dbReference type="SMART" id="SM00702">
    <property type="entry name" value="P4Hc"/>
    <property type="match status" value="2"/>
</dbReference>
<comment type="cofactor">
    <cofactor evidence="1">
        <name>L-ascorbate</name>
        <dbReference type="ChEBI" id="CHEBI:38290"/>
    </cofactor>
</comment>
<dbReference type="InterPro" id="IPR006620">
    <property type="entry name" value="Pro_4_hyd_alph"/>
</dbReference>
<keyword evidence="13" id="KW-1185">Reference proteome</keyword>
<dbReference type="InterPro" id="IPR018247">
    <property type="entry name" value="EF_Hand_1_Ca_BS"/>
</dbReference>
<evidence type="ECO:0000259" key="11">
    <source>
        <dbReference type="PROSITE" id="PS51471"/>
    </source>
</evidence>